<evidence type="ECO:0000259" key="1">
    <source>
        <dbReference type="PROSITE" id="PS50943"/>
    </source>
</evidence>
<dbReference type="RefSeq" id="WP_128352836.1">
    <property type="nucleotide sequence ID" value="NZ_RSFE01000007.1"/>
</dbReference>
<dbReference type="GO" id="GO:0003677">
    <property type="term" value="F:DNA binding"/>
    <property type="evidence" value="ECO:0007669"/>
    <property type="project" value="InterPro"/>
</dbReference>
<feature type="domain" description="HTH cro/C1-type" evidence="1">
    <location>
        <begin position="6"/>
        <end position="59"/>
    </location>
</feature>
<dbReference type="AlphaFoldDB" id="A0A443YYQ1"/>
<dbReference type="Pfam" id="PF01381">
    <property type="entry name" value="HTH_3"/>
    <property type="match status" value="1"/>
</dbReference>
<dbReference type="Gene3D" id="1.10.260.40">
    <property type="entry name" value="lambda repressor-like DNA-binding domains"/>
    <property type="match status" value="1"/>
</dbReference>
<organism evidence="2 3">
    <name type="scientific">Pseudidiomarina gelatinasegens</name>
    <dbReference type="NCBI Taxonomy" id="2487740"/>
    <lineage>
        <taxon>Bacteria</taxon>
        <taxon>Pseudomonadati</taxon>
        <taxon>Pseudomonadota</taxon>
        <taxon>Gammaproteobacteria</taxon>
        <taxon>Alteromonadales</taxon>
        <taxon>Idiomarinaceae</taxon>
        <taxon>Pseudidiomarina</taxon>
    </lineage>
</organism>
<proteinExistence type="predicted"/>
<comment type="caution">
    <text evidence="2">The sequence shown here is derived from an EMBL/GenBank/DDBJ whole genome shotgun (WGS) entry which is preliminary data.</text>
</comment>
<sequence length="89" mass="9916">MLSKNISQALNKEGFSQTAIAKVLGCSPSLISKVINRKAVSTRVALSISKLLELQLLEVFPEYSKLANAHKRDKRVVDLRIKQLLEIPD</sequence>
<dbReference type="PROSITE" id="PS50943">
    <property type="entry name" value="HTH_CROC1"/>
    <property type="match status" value="1"/>
</dbReference>
<protein>
    <submittedName>
        <fullName evidence="2">Helix-turn-helix domain-containing protein</fullName>
    </submittedName>
</protein>
<accession>A0A443YYQ1</accession>
<keyword evidence="3" id="KW-1185">Reference proteome</keyword>
<dbReference type="EMBL" id="RSFE01000007">
    <property type="protein sequence ID" value="RWU09218.1"/>
    <property type="molecule type" value="Genomic_DNA"/>
</dbReference>
<dbReference type="CDD" id="cd00093">
    <property type="entry name" value="HTH_XRE"/>
    <property type="match status" value="1"/>
</dbReference>
<name>A0A443YYQ1_9GAMM</name>
<dbReference type="Proteomes" id="UP000288789">
    <property type="component" value="Unassembled WGS sequence"/>
</dbReference>
<dbReference type="InterPro" id="IPR010982">
    <property type="entry name" value="Lambda_DNA-bd_dom_sf"/>
</dbReference>
<dbReference type="SMART" id="SM00530">
    <property type="entry name" value="HTH_XRE"/>
    <property type="match status" value="1"/>
</dbReference>
<evidence type="ECO:0000313" key="3">
    <source>
        <dbReference type="Proteomes" id="UP000288789"/>
    </source>
</evidence>
<gene>
    <name evidence="2" type="ORF">EGC76_09895</name>
</gene>
<dbReference type="SUPFAM" id="SSF47413">
    <property type="entry name" value="lambda repressor-like DNA-binding domains"/>
    <property type="match status" value="1"/>
</dbReference>
<dbReference type="OrthoDB" id="5683648at2"/>
<dbReference type="InterPro" id="IPR001387">
    <property type="entry name" value="Cro/C1-type_HTH"/>
</dbReference>
<reference evidence="2 3" key="1">
    <citation type="submission" date="2018-12" db="EMBL/GenBank/DDBJ databases">
        <authorList>
            <person name="Li A."/>
            <person name="Zhang M."/>
            <person name="Zhu H."/>
        </authorList>
    </citation>
    <scope>NUCLEOTIDE SEQUENCE [LARGE SCALE GENOMIC DNA]</scope>
    <source>
        <strain evidence="2 3">R04H25</strain>
    </source>
</reference>
<evidence type="ECO:0000313" key="2">
    <source>
        <dbReference type="EMBL" id="RWU09218.1"/>
    </source>
</evidence>